<protein>
    <submittedName>
        <fullName evidence="3">Maleylpyruvate isomerase family mycothiol-dependent enzyme</fullName>
    </submittedName>
</protein>
<proteinExistence type="predicted"/>
<dbReference type="Pfam" id="PF07398">
    <property type="entry name" value="MDMPI_C"/>
    <property type="match status" value="1"/>
</dbReference>
<evidence type="ECO:0000313" key="3">
    <source>
        <dbReference type="EMBL" id="MFI9100233.1"/>
    </source>
</evidence>
<dbReference type="Proteomes" id="UP001614394">
    <property type="component" value="Unassembled WGS sequence"/>
</dbReference>
<evidence type="ECO:0000313" key="4">
    <source>
        <dbReference type="Proteomes" id="UP001614394"/>
    </source>
</evidence>
<gene>
    <name evidence="3" type="ORF">ACIGXA_06890</name>
</gene>
<feature type="domain" description="MDMPI C-terminal" evidence="1">
    <location>
        <begin position="161"/>
        <end position="256"/>
    </location>
</feature>
<dbReference type="InterPro" id="IPR024344">
    <property type="entry name" value="MDMPI_metal-binding"/>
</dbReference>
<evidence type="ECO:0000259" key="1">
    <source>
        <dbReference type="Pfam" id="PF07398"/>
    </source>
</evidence>
<dbReference type="PANTHER" id="PTHR40758:SF1">
    <property type="entry name" value="CONSERVED PROTEIN"/>
    <property type="match status" value="1"/>
</dbReference>
<keyword evidence="4" id="KW-1185">Reference proteome</keyword>
<sequence>MDYMPHFRREIVAFEAAVRRAADVGEALPVPSCPDWTVSDLVLHLGGVHRYVAAIVGNGLTAPPDVTDVTLFALPDDRAEWPTPDSAPTHGPVPPGLVDWFADGAGELAALFESGDGDRTVWTWSQEQTVGFWLRMQTIEAALHRWDAESVTGPARPVAAELATDAVSQVFEVMAPARRAWKQAPPGSGERFGYRRTDGPGAWTVLFTGDDVRLTEAAAPCDVELAGTASDLMLHLWHRIPADHLEVKGDQEVLDRYFTLVPPV</sequence>
<dbReference type="InterPro" id="IPR017517">
    <property type="entry name" value="Maleyloyr_isom"/>
</dbReference>
<dbReference type="NCBIfam" id="TIGR03083">
    <property type="entry name" value="maleylpyruvate isomerase family mycothiol-dependent enzyme"/>
    <property type="match status" value="1"/>
</dbReference>
<feature type="domain" description="Mycothiol-dependent maleylpyruvate isomerase metal-binding" evidence="2">
    <location>
        <begin position="7"/>
        <end position="148"/>
    </location>
</feature>
<dbReference type="RefSeq" id="WP_399645222.1">
    <property type="nucleotide sequence ID" value="NZ_JBITYG010000002.1"/>
</dbReference>
<dbReference type="SUPFAM" id="SSF109854">
    <property type="entry name" value="DinB/YfiT-like putative metalloenzymes"/>
    <property type="match status" value="1"/>
</dbReference>
<comment type="caution">
    <text evidence="3">The sequence shown here is derived from an EMBL/GenBank/DDBJ whole genome shotgun (WGS) entry which is preliminary data.</text>
</comment>
<organism evidence="3 4">
    <name type="scientific">Streptomyces fildesensis</name>
    <dbReference type="NCBI Taxonomy" id="375757"/>
    <lineage>
        <taxon>Bacteria</taxon>
        <taxon>Bacillati</taxon>
        <taxon>Actinomycetota</taxon>
        <taxon>Actinomycetes</taxon>
        <taxon>Kitasatosporales</taxon>
        <taxon>Streptomycetaceae</taxon>
        <taxon>Streptomyces</taxon>
    </lineage>
</organism>
<dbReference type="GO" id="GO:0016853">
    <property type="term" value="F:isomerase activity"/>
    <property type="evidence" value="ECO:0007669"/>
    <property type="project" value="UniProtKB-KW"/>
</dbReference>
<evidence type="ECO:0000259" key="2">
    <source>
        <dbReference type="Pfam" id="PF11716"/>
    </source>
</evidence>
<dbReference type="InterPro" id="IPR034660">
    <property type="entry name" value="DinB/YfiT-like"/>
</dbReference>
<dbReference type="PANTHER" id="PTHR40758">
    <property type="entry name" value="CONSERVED PROTEIN"/>
    <property type="match status" value="1"/>
</dbReference>
<dbReference type="InterPro" id="IPR010872">
    <property type="entry name" value="MDMPI_C-term_domain"/>
</dbReference>
<reference evidence="3 4" key="1">
    <citation type="submission" date="2024-10" db="EMBL/GenBank/DDBJ databases">
        <title>The Natural Products Discovery Center: Release of the First 8490 Sequenced Strains for Exploring Actinobacteria Biosynthetic Diversity.</title>
        <authorList>
            <person name="Kalkreuter E."/>
            <person name="Kautsar S.A."/>
            <person name="Yang D."/>
            <person name="Bader C.D."/>
            <person name="Teijaro C.N."/>
            <person name="Fluegel L."/>
            <person name="Davis C.M."/>
            <person name="Simpson J.R."/>
            <person name="Lauterbach L."/>
            <person name="Steele A.D."/>
            <person name="Gui C."/>
            <person name="Meng S."/>
            <person name="Li G."/>
            <person name="Viehrig K."/>
            <person name="Ye F."/>
            <person name="Su P."/>
            <person name="Kiefer A.F."/>
            <person name="Nichols A."/>
            <person name="Cepeda A.J."/>
            <person name="Yan W."/>
            <person name="Fan B."/>
            <person name="Jiang Y."/>
            <person name="Adhikari A."/>
            <person name="Zheng C.-J."/>
            <person name="Schuster L."/>
            <person name="Cowan T.M."/>
            <person name="Smanski M.J."/>
            <person name="Chevrette M.G."/>
            <person name="De Carvalho L.P.S."/>
            <person name="Shen B."/>
        </authorList>
    </citation>
    <scope>NUCLEOTIDE SEQUENCE [LARGE SCALE GENOMIC DNA]</scope>
    <source>
        <strain evidence="3 4">NPDC053399</strain>
    </source>
</reference>
<dbReference type="Gene3D" id="1.20.120.450">
    <property type="entry name" value="dinb family like domain"/>
    <property type="match status" value="1"/>
</dbReference>
<accession>A0ABW8C295</accession>
<name>A0ABW8C295_9ACTN</name>
<dbReference type="Pfam" id="PF11716">
    <property type="entry name" value="MDMPI_N"/>
    <property type="match status" value="1"/>
</dbReference>
<dbReference type="EMBL" id="JBITYG010000002">
    <property type="protein sequence ID" value="MFI9100233.1"/>
    <property type="molecule type" value="Genomic_DNA"/>
</dbReference>
<keyword evidence="3" id="KW-0413">Isomerase</keyword>